<comment type="pathway">
    <text evidence="1">Protein modification; [NiFe] hydrogenase maturation.</text>
</comment>
<dbReference type="GO" id="GO:0016743">
    <property type="term" value="F:carboxyl- or carbamoyltransferase activity"/>
    <property type="evidence" value="ECO:0007669"/>
    <property type="project" value="UniProtKB-UniRule"/>
</dbReference>
<dbReference type="NCBIfam" id="TIGR00143">
    <property type="entry name" value="hypF"/>
    <property type="match status" value="1"/>
</dbReference>
<dbReference type="InterPro" id="IPR043129">
    <property type="entry name" value="ATPase_NBD"/>
</dbReference>
<keyword evidence="13" id="KW-1185">Reference proteome</keyword>
<dbReference type="GO" id="GO:0008270">
    <property type="term" value="F:zinc ion binding"/>
    <property type="evidence" value="ECO:0007669"/>
    <property type="project" value="UniProtKB-KW"/>
</dbReference>
<dbReference type="Gene3D" id="3.90.870.50">
    <property type="match status" value="1"/>
</dbReference>
<dbReference type="InterPro" id="IPR017968">
    <property type="entry name" value="Acylphosphatase_CS"/>
</dbReference>
<comment type="similarity">
    <text evidence="2 8">Belongs to the carbamoyltransferase HypF family.</text>
</comment>
<feature type="active site" evidence="9">
    <location>
        <position position="30"/>
    </location>
</feature>
<dbReference type="GO" id="GO:0003725">
    <property type="term" value="F:double-stranded RNA binding"/>
    <property type="evidence" value="ECO:0007669"/>
    <property type="project" value="InterPro"/>
</dbReference>
<dbReference type="Proteomes" id="UP000594042">
    <property type="component" value="Chromosome"/>
</dbReference>
<feature type="active site" evidence="9">
    <location>
        <position position="48"/>
    </location>
</feature>
<keyword evidence="5" id="KW-0863">Zinc-finger</keyword>
<gene>
    <name evidence="12" type="primary">hypF</name>
    <name evidence="12" type="ORF">Cop2CBH44_06580</name>
</gene>
<keyword evidence="12" id="KW-0808">Transferase</keyword>
<feature type="domain" description="YrdC-like" evidence="11">
    <location>
        <begin position="213"/>
        <end position="398"/>
    </location>
</feature>
<keyword evidence="3" id="KW-0436">Ligase</keyword>
<dbReference type="Gene3D" id="3.30.420.360">
    <property type="match status" value="1"/>
</dbReference>
<evidence type="ECO:0000256" key="1">
    <source>
        <dbReference type="ARBA" id="ARBA00004711"/>
    </source>
</evidence>
<proteinExistence type="inferred from homology"/>
<dbReference type="Gene3D" id="3.30.110.120">
    <property type="match status" value="1"/>
</dbReference>
<evidence type="ECO:0000256" key="4">
    <source>
        <dbReference type="ARBA" id="ARBA00022723"/>
    </source>
</evidence>
<dbReference type="Pfam" id="PF22521">
    <property type="entry name" value="HypF_C_2"/>
    <property type="match status" value="1"/>
</dbReference>
<feature type="domain" description="Acylphosphatase-like" evidence="10">
    <location>
        <begin position="15"/>
        <end position="103"/>
    </location>
</feature>
<dbReference type="InterPro" id="IPR004421">
    <property type="entry name" value="Carbamoyltransferase_HypF"/>
</dbReference>
<organism evidence="12 13">
    <name type="scientific">Coprobacter secundus subsp. similis</name>
    <dbReference type="NCBI Taxonomy" id="2751153"/>
    <lineage>
        <taxon>Bacteria</taxon>
        <taxon>Pseudomonadati</taxon>
        <taxon>Bacteroidota</taxon>
        <taxon>Bacteroidia</taxon>
        <taxon>Bacteroidales</taxon>
        <taxon>Barnesiellaceae</taxon>
        <taxon>Coprobacter</taxon>
    </lineage>
</organism>
<dbReference type="InterPro" id="IPR001792">
    <property type="entry name" value="Acylphosphatase-like_dom"/>
</dbReference>
<dbReference type="PROSITE" id="PS00150">
    <property type="entry name" value="ACYLPHOSPHATASE_1"/>
    <property type="match status" value="1"/>
</dbReference>
<dbReference type="EMBL" id="AP023322">
    <property type="protein sequence ID" value="BCI62305.1"/>
    <property type="molecule type" value="Genomic_DNA"/>
</dbReference>
<dbReference type="GO" id="GO:0051604">
    <property type="term" value="P:protein maturation"/>
    <property type="evidence" value="ECO:0007669"/>
    <property type="project" value="TreeGrafter"/>
</dbReference>
<evidence type="ECO:0000256" key="9">
    <source>
        <dbReference type="PROSITE-ProRule" id="PRU00520"/>
    </source>
</evidence>
<keyword evidence="4" id="KW-0479">Metal-binding</keyword>
<dbReference type="Pfam" id="PF07503">
    <property type="entry name" value="zf-HYPF"/>
    <property type="match status" value="2"/>
</dbReference>
<dbReference type="AlphaFoldDB" id="A0A7G1HRG9"/>
<name>A0A7G1HRG9_9BACT</name>
<evidence type="ECO:0000256" key="6">
    <source>
        <dbReference type="ARBA" id="ARBA00022833"/>
    </source>
</evidence>
<dbReference type="PROSITE" id="PS51163">
    <property type="entry name" value="YRDC"/>
    <property type="match status" value="1"/>
</dbReference>
<dbReference type="Pfam" id="PF01300">
    <property type="entry name" value="Sua5_yciO_yrdC"/>
    <property type="match status" value="1"/>
</dbReference>
<protein>
    <recommendedName>
        <fullName evidence="8">Carbamoyltransferase</fullName>
        <ecNumber evidence="8">6.2.-.-</ecNumber>
    </recommendedName>
</protein>
<dbReference type="InterPro" id="IPR036046">
    <property type="entry name" value="Acylphosphatase-like_dom_sf"/>
</dbReference>
<dbReference type="SUPFAM" id="SSF55821">
    <property type="entry name" value="YrdC/RibB"/>
    <property type="match status" value="1"/>
</dbReference>
<dbReference type="Pfam" id="PF00708">
    <property type="entry name" value="Acylphosphatase"/>
    <property type="match status" value="1"/>
</dbReference>
<sequence>MISPFFKIILRMLHNYQIYIKGLVQGVGFRPFIYKMASEMELTGSVYNTSDGIYILIQSSETNKNTFIDKIITNKPAIAEIEEISVKETNRIIPENNKFSIVTSDFGNNSITRISPDIAICNDCLNDVKKQVHRLHYPFINCTHCGPRFSIIKSLPYDRDSTTMNSFKMCPICQTEYNDTKDRRFHAQPIACNTCGPVYRMKNSQGIYTEDYNTILSSIKECIIKGGIVTLKGIGGYNLICNATNPNAIKRLRKIKMRPQKPFAVMFYDKSQAEKYVFINNDELQLLTSWRRPIVLLRERQKICSNGLNDGYRTLGVMLPYMLIHHDLLESKEIEAIVITSANSDGEPIITQNNEARCKFEQTTDLVIEYNRDIYNREDDSVTHVISGKSRIIRRSRGYVPEPIRSDLHVEGIFAVGADLNNAFAIGKNKDIILSQYIGNMQEKENQIFFETSMFHFFQIFRFSPKQIICDSHPEYFSTAIATKYSIQHSVPLLHVQHHHAHAAAVMAEYNLNEDVLAVCLDGTGYGDDGCSWGGEIIKCNYTSYNRLTHIEYMPLPGGNAVSKEPWRMVISYLHDKSGIRTLYPDDFIERIGKKKINIIEMMMDRNVLSPLSSSAGRLFDTVSSLMGICDINTYQSEAAIKLEQLADIECKEFYPINRSNPLDFKNLVKQIAKDYQLGVPISVLSSRFHNTLVYSLAHTIHYFSKKTNINKIILSGGVFQNKLLSNLLIKQLTAKKLHVFFPSKIPCNDGSIAIGQIAIAAALKKNK</sequence>
<evidence type="ECO:0000259" key="11">
    <source>
        <dbReference type="PROSITE" id="PS51163"/>
    </source>
</evidence>
<keyword evidence="9" id="KW-0378">Hydrolase</keyword>
<dbReference type="InterPro" id="IPR011125">
    <property type="entry name" value="Znf_HypF"/>
</dbReference>
<evidence type="ECO:0000256" key="8">
    <source>
        <dbReference type="PIRNR" id="PIRNR006256"/>
    </source>
</evidence>
<evidence type="ECO:0000313" key="13">
    <source>
        <dbReference type="Proteomes" id="UP000594042"/>
    </source>
</evidence>
<dbReference type="InterPro" id="IPR055128">
    <property type="entry name" value="HypF_C_2"/>
</dbReference>
<dbReference type="KEGG" id="copr:Cop2CBH44_06580"/>
<dbReference type="SUPFAM" id="SSF54975">
    <property type="entry name" value="Acylphosphatase/BLUF domain-like"/>
    <property type="match status" value="1"/>
</dbReference>
<dbReference type="SUPFAM" id="SSF53067">
    <property type="entry name" value="Actin-like ATPase domain"/>
    <property type="match status" value="1"/>
</dbReference>
<dbReference type="UniPathway" id="UPA00335"/>
<dbReference type="Pfam" id="PF17788">
    <property type="entry name" value="HypF_C"/>
    <property type="match status" value="1"/>
</dbReference>
<dbReference type="GO" id="GO:0003998">
    <property type="term" value="F:acylphosphatase activity"/>
    <property type="evidence" value="ECO:0007669"/>
    <property type="project" value="UniProtKB-EC"/>
</dbReference>
<dbReference type="InterPro" id="IPR017945">
    <property type="entry name" value="DHBP_synth_RibB-like_a/b_dom"/>
</dbReference>
<evidence type="ECO:0000256" key="7">
    <source>
        <dbReference type="ARBA" id="ARBA00048220"/>
    </source>
</evidence>
<dbReference type="PIRSF" id="PIRSF006256">
    <property type="entry name" value="CMPcnvr_hdrg_mat"/>
    <property type="match status" value="1"/>
</dbReference>
<dbReference type="PANTHER" id="PTHR42959">
    <property type="entry name" value="CARBAMOYLTRANSFERASE"/>
    <property type="match status" value="1"/>
</dbReference>
<dbReference type="PANTHER" id="PTHR42959:SF1">
    <property type="entry name" value="CARBAMOYLTRANSFERASE HYPF"/>
    <property type="match status" value="1"/>
</dbReference>
<keyword evidence="6" id="KW-0862">Zinc</keyword>
<dbReference type="Gene3D" id="3.30.420.40">
    <property type="match status" value="1"/>
</dbReference>
<evidence type="ECO:0000256" key="2">
    <source>
        <dbReference type="ARBA" id="ARBA00008097"/>
    </source>
</evidence>
<evidence type="ECO:0000259" key="10">
    <source>
        <dbReference type="PROSITE" id="PS51160"/>
    </source>
</evidence>
<reference evidence="13" key="1">
    <citation type="submission" date="2020-07" db="EMBL/GenBank/DDBJ databases">
        <title>Complete genome sequencing of Coprobacter sp. strain 2CBH44.</title>
        <authorList>
            <person name="Sakamoto M."/>
            <person name="Murakami T."/>
            <person name="Mori H."/>
        </authorList>
    </citation>
    <scope>NUCLEOTIDE SEQUENCE [LARGE SCALE GENOMIC DNA]</scope>
    <source>
        <strain evidence="13">2CBH44</strain>
    </source>
</reference>
<dbReference type="InterPro" id="IPR041440">
    <property type="entry name" value="HypF_C"/>
</dbReference>
<dbReference type="EC" id="6.2.-.-" evidence="8"/>
<dbReference type="InterPro" id="IPR051060">
    <property type="entry name" value="Carbamoyltrans_HypF-like"/>
</dbReference>
<evidence type="ECO:0000313" key="12">
    <source>
        <dbReference type="EMBL" id="BCI62305.1"/>
    </source>
</evidence>
<accession>A0A7G1HRG9</accession>
<dbReference type="PROSITE" id="PS51160">
    <property type="entry name" value="ACYLPHOSPHATASE_3"/>
    <property type="match status" value="1"/>
</dbReference>
<dbReference type="GO" id="GO:0016874">
    <property type="term" value="F:ligase activity"/>
    <property type="evidence" value="ECO:0007669"/>
    <property type="project" value="UniProtKB-UniRule"/>
</dbReference>
<dbReference type="RefSeq" id="WP_021930341.1">
    <property type="nucleotide sequence ID" value="NZ_AP023322.1"/>
</dbReference>
<evidence type="ECO:0000256" key="3">
    <source>
        <dbReference type="ARBA" id="ARBA00022598"/>
    </source>
</evidence>
<dbReference type="FunFam" id="3.30.420.40:FF:000124">
    <property type="entry name" value="Carbamoyltransferase HypF"/>
    <property type="match status" value="1"/>
</dbReference>
<comment type="catalytic activity">
    <reaction evidence="9">
        <text>an acyl phosphate + H2O = a carboxylate + phosphate + H(+)</text>
        <dbReference type="Rhea" id="RHEA:14965"/>
        <dbReference type="ChEBI" id="CHEBI:15377"/>
        <dbReference type="ChEBI" id="CHEBI:15378"/>
        <dbReference type="ChEBI" id="CHEBI:29067"/>
        <dbReference type="ChEBI" id="CHEBI:43474"/>
        <dbReference type="ChEBI" id="CHEBI:59918"/>
        <dbReference type="EC" id="3.6.1.7"/>
    </reaction>
</comment>
<evidence type="ECO:0000256" key="5">
    <source>
        <dbReference type="ARBA" id="ARBA00022771"/>
    </source>
</evidence>
<dbReference type="InterPro" id="IPR006070">
    <property type="entry name" value="Sua5-like_dom"/>
</dbReference>
<comment type="catalytic activity">
    <reaction evidence="7">
        <text>C-terminal L-cysteinyl-[HypE protein] + carbamoyl phosphate + ATP + H2O = C-terminal S-carboxamide-L-cysteinyl-[HypE protein] + AMP + phosphate + diphosphate + H(+)</text>
        <dbReference type="Rhea" id="RHEA:55636"/>
        <dbReference type="Rhea" id="RHEA-COMP:14247"/>
        <dbReference type="Rhea" id="RHEA-COMP:14392"/>
        <dbReference type="ChEBI" id="CHEBI:15377"/>
        <dbReference type="ChEBI" id="CHEBI:15378"/>
        <dbReference type="ChEBI" id="CHEBI:30616"/>
        <dbReference type="ChEBI" id="CHEBI:33019"/>
        <dbReference type="ChEBI" id="CHEBI:43474"/>
        <dbReference type="ChEBI" id="CHEBI:58228"/>
        <dbReference type="ChEBI" id="CHEBI:76913"/>
        <dbReference type="ChEBI" id="CHEBI:139126"/>
        <dbReference type="ChEBI" id="CHEBI:456215"/>
    </reaction>
</comment>